<reference evidence="2" key="1">
    <citation type="journal article" date="2024" name="Proc. Natl. Acad. Sci. U.S.A.">
        <title>Extraordinary preservation of gene collinearity over three hundred million years revealed in homosporous lycophytes.</title>
        <authorList>
            <person name="Li C."/>
            <person name="Wickell D."/>
            <person name="Kuo L.Y."/>
            <person name="Chen X."/>
            <person name="Nie B."/>
            <person name="Liao X."/>
            <person name="Peng D."/>
            <person name="Ji J."/>
            <person name="Jenkins J."/>
            <person name="Williams M."/>
            <person name="Shu S."/>
            <person name="Plott C."/>
            <person name="Barry K."/>
            <person name="Rajasekar S."/>
            <person name="Grimwood J."/>
            <person name="Han X."/>
            <person name="Sun S."/>
            <person name="Hou Z."/>
            <person name="He W."/>
            <person name="Dai G."/>
            <person name="Sun C."/>
            <person name="Schmutz J."/>
            <person name="Leebens-Mack J.H."/>
            <person name="Li F.W."/>
            <person name="Wang L."/>
        </authorList>
    </citation>
    <scope>NUCLEOTIDE SEQUENCE [LARGE SCALE GENOMIC DNA]</scope>
    <source>
        <strain evidence="2">cv. PW_Plant_1</strain>
    </source>
</reference>
<dbReference type="Proteomes" id="UP001162992">
    <property type="component" value="Chromosome 24"/>
</dbReference>
<gene>
    <name evidence="1" type="ORF">O6H91_24G001100</name>
</gene>
<dbReference type="EMBL" id="CM055115">
    <property type="protein sequence ID" value="KAJ7513334.1"/>
    <property type="molecule type" value="Genomic_DNA"/>
</dbReference>
<organism evidence="1 2">
    <name type="scientific">Diphasiastrum complanatum</name>
    <name type="common">Issler's clubmoss</name>
    <name type="synonym">Lycopodium complanatum</name>
    <dbReference type="NCBI Taxonomy" id="34168"/>
    <lineage>
        <taxon>Eukaryota</taxon>
        <taxon>Viridiplantae</taxon>
        <taxon>Streptophyta</taxon>
        <taxon>Embryophyta</taxon>
        <taxon>Tracheophyta</taxon>
        <taxon>Lycopodiopsida</taxon>
        <taxon>Lycopodiales</taxon>
        <taxon>Lycopodiaceae</taxon>
        <taxon>Lycopodioideae</taxon>
        <taxon>Diphasiastrum</taxon>
    </lineage>
</organism>
<accession>A0ACC2A754</accession>
<comment type="caution">
    <text evidence="1">The sequence shown here is derived from an EMBL/GenBank/DDBJ whole genome shotgun (WGS) entry which is preliminary data.</text>
</comment>
<evidence type="ECO:0000313" key="2">
    <source>
        <dbReference type="Proteomes" id="UP001162992"/>
    </source>
</evidence>
<evidence type="ECO:0000313" key="1">
    <source>
        <dbReference type="EMBL" id="KAJ7513334.1"/>
    </source>
</evidence>
<proteinExistence type="predicted"/>
<keyword evidence="2" id="KW-1185">Reference proteome</keyword>
<name>A0ACC2A754_DIPCM</name>
<protein>
    <submittedName>
        <fullName evidence="1">Uncharacterized protein</fullName>
    </submittedName>
</protein>
<sequence length="1618" mass="178038">MRLIRRKFKKPELSGKLELEKVIGLTTSNANGLSYNPVTNDVAYLAGYVVVIYAASQDLQTRFLMVSRTPKALSSVAYSPEGKFIAAGESGHQPSVIVWDAVTGSCISELKAHKNGVSCLQFSPNGRHLVSIGVPYDGFLCLWDWKVGALLTKMRVTMPAVAIHSVHFSSDGCFLITAGVKHLKQWTIGGQYNQKHSRKGIGTIPLDGKSVTLGSQKDSSFIGVTSASIVQLNEGECQSGSISPLYALTSSGVLCLLHMGVAVEKWVDLKVERGYGISVSQTHVACACSDGIVRIFIVRSLTYAATLPRPAPHGYHGLTDANFSTTLAMGHVQGVHFPDALACTFLSEGDKLAVVYDDHSLYFWDLTNMSKIGRYRTFLAHSDCIWDITTFPTAFEGQAILEKDDLLEKKLFVTCSADRSIRIWSLDSGHEEFYICNSDIMNQKAQNVYCKNIVGVLYMDKNGEYKDRFCRGSEKESLDSTNGFRAICVSPDGHHLAAGDRSGNVRLYDLKSLKLLSFKEAHDAEILTLDFGTASGTTNSSSNQGGSNISLLASGGRDRLIHVYDVNRDFEVIDTLDDHSASITKMKFAGGNSKLLSCSADRSVVFRHVIIADSGFRSARFHQEIASRGTIYDMDVDPSDKFVVTVGQDKKVNILNLETGKPMRHIKSEGDFGEPVKVRVDPSGTYIVCSYSDKHLRVYDLSSGELLLQASGHAEIITGVAFLPNCQHLISVSGDSCIFVWKLPPMMSRIIRKKMLMKIENQPTRTLKSILKASNVNCHKSMSPKLKSQTGQPDVQNIQKPESSVRSPGENSLPVKTQGAFEKDTSFKFSVSRLPTWAQAKVEWKNSAAVKKKLDDNASHSFESRWTKRLGNEGYKLFTESSEEIIPPPTIHPSGFGARRRFSVECADITLDSTPESSKNSLQQEGSGLSSPKGLSRDAQWKTVHTVFFDEMDFPQDDNVSDVAIKSLIANKHGLEEESLEEFSFDVGESLLARAKSSILPQNLQAQQETRDNDDLVEHIPVRLSKISEEENSFTSVKNLKDAEGTYISNSITELPANGEEEGWETIISKFRHSDCNEGIPDALQRSPDRLSSVGEDEGKNGCILFESSQISASESCDEEAGEDDDFSPRRDLFNTHFDKLSTVVKIDNPASTRSSFSARFFARASLPLPRVALFKSSPPKESVSDSVLLNDFDVENQRECSLAAERERLKLQERQEKMSVEVQRMRDRLVNLGMAVQEGGTAERKKQLDEFEISNIFQTSSNLALKVCSDEPLSPSGTLRDEQQQTAFRSEGVLPIFPSSDHQHNSLIRNEKSSCASVDIVLFGKDPVEEDRKVDEVDELPHNGDDRNIEGLNISELHTADFSGTDENLLLEQGQHKEPLNKNATHPSIECASLNATTRDYQMTDLSSEANDTLPDNTTSWTSSVLIEGSSTRISKTQKMLPSLIVLARPKEEYASALQEFRTAADKAMLLFQELQNSSGDAAVDVSCTSTCSSPEILELTQLYQGLLLGTVQNVQLLLDKVAVSGESPSDASDKLSTKSGNIICPEEDNSDIVSETGQHFHSMPQAASSASLCGSLRSSLNIEDLLERYSVRFSETLASQVLALVQKGLDTDSKMS</sequence>